<organism evidence="6 7">
    <name type="scientific">Acinetobacter baumannii</name>
    <dbReference type="NCBI Taxonomy" id="470"/>
    <lineage>
        <taxon>Bacteria</taxon>
        <taxon>Pseudomonadati</taxon>
        <taxon>Pseudomonadota</taxon>
        <taxon>Gammaproteobacteria</taxon>
        <taxon>Moraxellales</taxon>
        <taxon>Moraxellaceae</taxon>
        <taxon>Acinetobacter</taxon>
        <taxon>Acinetobacter calcoaceticus/baumannii complex</taxon>
    </lineage>
</organism>
<evidence type="ECO:0000256" key="3">
    <source>
        <dbReference type="ARBA" id="ARBA00025012"/>
    </source>
</evidence>
<dbReference type="EC" id="4.3.2.2" evidence="6"/>
<dbReference type="EMBL" id="RFDI01000082">
    <property type="protein sequence ID" value="RSR62864.1"/>
    <property type="molecule type" value="Genomic_DNA"/>
</dbReference>
<dbReference type="AlphaFoldDB" id="A0A3R9SA54"/>
<dbReference type="InterPro" id="IPR013539">
    <property type="entry name" value="PurB_C"/>
</dbReference>
<dbReference type="PROSITE" id="PS00163">
    <property type="entry name" value="FUMARATE_LYASES"/>
    <property type="match status" value="1"/>
</dbReference>
<dbReference type="SUPFAM" id="SSF48557">
    <property type="entry name" value="L-aspartase-like"/>
    <property type="match status" value="1"/>
</dbReference>
<dbReference type="GO" id="GO:0004018">
    <property type="term" value="F:N6-(1,2-dicarboxyethyl)AMP AMP-lyase (fumarate-forming) activity"/>
    <property type="evidence" value="ECO:0007669"/>
    <property type="project" value="InterPro"/>
</dbReference>
<evidence type="ECO:0000313" key="7">
    <source>
        <dbReference type="Proteomes" id="UP000280073"/>
    </source>
</evidence>
<dbReference type="Pfam" id="PF08328">
    <property type="entry name" value="ASL_C"/>
    <property type="match status" value="1"/>
</dbReference>
<dbReference type="Gene3D" id="1.20.200.10">
    <property type="entry name" value="Fumarase/aspartase (Central domain)"/>
    <property type="match status" value="1"/>
</dbReference>
<dbReference type="PRINTS" id="PR00149">
    <property type="entry name" value="FUMRATELYASE"/>
</dbReference>
<comment type="function">
    <text evidence="3">Catalyzes two reactions in de novo purine nucleotide biosynthesis. Catalyzes the breakdown of 5-aminoimidazole- (N-succinylocarboxamide) ribotide (SAICAR or 2-[5-amino-1-(5-phospho-beta-D-ribosyl)imidazole-4-carboxamido]succinate) to 5-aminoimidazole-4-carboxamide ribotide (AICAR or 5-amino-1-(5-phospho-beta-D-ribosyl)imidazole-4-carboxamide) and fumarate, and of adenylosuccinate (ADS or N(6)-(1,2-dicarboxyethyl)-AMP) to adenosine monophosphate (AMP) and fumarate.</text>
</comment>
<evidence type="ECO:0000259" key="5">
    <source>
        <dbReference type="Pfam" id="PF08328"/>
    </source>
</evidence>
<dbReference type="NCBIfam" id="NF006764">
    <property type="entry name" value="PRK09285.1"/>
    <property type="match status" value="1"/>
</dbReference>
<comment type="pathway">
    <text evidence="2">Purine metabolism; AMP biosynthesis via de novo pathway; AMP from IMP: step 2/2.</text>
</comment>
<reference evidence="6 7" key="1">
    <citation type="submission" date="2018-10" db="EMBL/GenBank/DDBJ databases">
        <title>GWAS and RNA-Seq identify cryptic mechanisms of antimicrobial resistance in Acinetobacter baumannii.</title>
        <authorList>
            <person name="Sahl J.W."/>
        </authorList>
    </citation>
    <scope>NUCLEOTIDE SEQUENCE [LARGE SCALE GENOMIC DNA]</scope>
    <source>
        <strain evidence="6 7">TG28175</strain>
    </source>
</reference>
<keyword evidence="6" id="KW-0456">Lyase</keyword>
<feature type="non-terminal residue" evidence="6">
    <location>
        <position position="1"/>
    </location>
</feature>
<evidence type="ECO:0000256" key="1">
    <source>
        <dbReference type="ARBA" id="ARBA00004706"/>
    </source>
</evidence>
<evidence type="ECO:0000256" key="2">
    <source>
        <dbReference type="ARBA" id="ARBA00004734"/>
    </source>
</evidence>
<evidence type="ECO:0000259" key="4">
    <source>
        <dbReference type="Pfam" id="PF00206"/>
    </source>
</evidence>
<dbReference type="Proteomes" id="UP000280073">
    <property type="component" value="Unassembled WGS sequence"/>
</dbReference>
<dbReference type="InterPro" id="IPR022761">
    <property type="entry name" value="Fumarate_lyase_N"/>
</dbReference>
<accession>A0A3R9SA54</accession>
<gene>
    <name evidence="6" type="ORF">EA686_02700</name>
</gene>
<comment type="pathway">
    <text evidence="1">Purine metabolism; IMP biosynthesis via de novo pathway; 5-amino-1-(5-phospho-D-ribosyl)imidazole-4-carboxamide from 5-amino-1-(5-phospho-D-ribosyl)imidazole-4-carboxylate: step 2/2.</text>
</comment>
<dbReference type="GO" id="GO:0005829">
    <property type="term" value="C:cytosol"/>
    <property type="evidence" value="ECO:0007669"/>
    <property type="project" value="TreeGrafter"/>
</dbReference>
<dbReference type="Gene3D" id="1.10.40.30">
    <property type="entry name" value="Fumarase/aspartase (C-terminal domain)"/>
    <property type="match status" value="1"/>
</dbReference>
<comment type="caution">
    <text evidence="6">The sequence shown here is derived from an EMBL/GenBank/DDBJ whole genome shotgun (WGS) entry which is preliminary data.</text>
</comment>
<dbReference type="PANTHER" id="PTHR43411:SF1">
    <property type="entry name" value="ADENYLOSUCCINATE LYASE"/>
    <property type="match status" value="1"/>
</dbReference>
<sequence length="278" mass="31249">AYRLARQIKQFENVELLGKINGAVGNYNAHLSAYPNVDWPAHSQAFVESLGLTFNPYTTQIEPHDYMAELFDALRRFNTILIDFNRDVWGYISLGYFKQKLKEGEVGSSTMPHKVNPIDFENSEGNLGIANAVLAHLGEKLPISRWQRDLTDSTVLRNMGVGFAQSLIAFDACLKGIGKLELNANRLNEDLDQAQEVLAEPIQTVMRRYNVEKPYEKLKALTRGQAMTRDMMVNFVNGNELAQVPSEERARLAELTPATYTGNAAEQAKQINELISKI</sequence>
<dbReference type="Pfam" id="PF00206">
    <property type="entry name" value="Lyase_1"/>
    <property type="match status" value="1"/>
</dbReference>
<dbReference type="InterPro" id="IPR020557">
    <property type="entry name" value="Fumarate_lyase_CS"/>
</dbReference>
<dbReference type="GO" id="GO:0006188">
    <property type="term" value="P:IMP biosynthetic process"/>
    <property type="evidence" value="ECO:0007669"/>
    <property type="project" value="InterPro"/>
</dbReference>
<dbReference type="PANTHER" id="PTHR43411">
    <property type="entry name" value="ADENYLOSUCCINATE LYASE"/>
    <property type="match status" value="1"/>
</dbReference>
<name>A0A3R9SA54_ACIBA</name>
<evidence type="ECO:0000313" key="6">
    <source>
        <dbReference type="EMBL" id="RSR62864.1"/>
    </source>
</evidence>
<proteinExistence type="predicted"/>
<dbReference type="InterPro" id="IPR008948">
    <property type="entry name" value="L-Aspartase-like"/>
</dbReference>
<dbReference type="InterPro" id="IPR000362">
    <property type="entry name" value="Fumarate_lyase_fam"/>
</dbReference>
<protein>
    <submittedName>
        <fullName evidence="6">Adenylosuccinate lyase</fullName>
        <ecNumber evidence="6">4.3.2.2</ecNumber>
    </submittedName>
</protein>
<feature type="domain" description="Fumarate lyase N-terminal" evidence="4">
    <location>
        <begin position="6"/>
        <end position="125"/>
    </location>
</feature>
<dbReference type="InterPro" id="IPR047136">
    <property type="entry name" value="PurB_bact"/>
</dbReference>
<feature type="domain" description="Adenylosuccinate lyase PurB C-terminal" evidence="5">
    <location>
        <begin position="144"/>
        <end position="261"/>
    </location>
</feature>